<evidence type="ECO:0000313" key="1">
    <source>
        <dbReference type="EMBL" id="GAB0178021.1"/>
    </source>
</evidence>
<accession>A0ABC9VY44</accession>
<keyword evidence="1" id="KW-0649">Protein kinase inhibitor</keyword>
<name>A0ABC9VY44_GRUJA</name>
<comment type="caution">
    <text evidence="1">The sequence shown here is derived from an EMBL/GenBank/DDBJ whole genome shotgun (WGS) entry which is preliminary data.</text>
</comment>
<sequence length="150" mass="17268">MYVRVCTLSKFADNTTLCGGVDTLEGRDAIQRDLVRLERWARANHMEFNKAKCKVLHVGWCYPKHSYRLGGEWIESSPEEKDLGVLIDEKLNMSRQCALAAQKANRVLGCIKRGVTSRWREVILPLYSALVRPHLEYCIQLWGAPVQERH</sequence>
<proteinExistence type="predicted"/>
<reference evidence="1 2" key="1">
    <citation type="submission" date="2024-06" db="EMBL/GenBank/DDBJ databases">
        <title>The draft genome of Grus japonensis, version 3.</title>
        <authorList>
            <person name="Nabeshima K."/>
            <person name="Suzuki S."/>
            <person name="Onuma M."/>
        </authorList>
    </citation>
    <scope>NUCLEOTIDE SEQUENCE [LARGE SCALE GENOMIC DNA]</scope>
    <source>
        <strain evidence="1 2">451A</strain>
    </source>
</reference>
<dbReference type="Proteomes" id="UP001623348">
    <property type="component" value="Unassembled WGS sequence"/>
</dbReference>
<protein>
    <submittedName>
        <fullName evidence="1">cAMP-dependent protein kinase inhibitor alpha</fullName>
    </submittedName>
</protein>
<evidence type="ECO:0000313" key="2">
    <source>
        <dbReference type="Proteomes" id="UP001623348"/>
    </source>
</evidence>
<organism evidence="1 2">
    <name type="scientific">Grus japonensis</name>
    <name type="common">Japanese crane</name>
    <name type="synonym">Red-crowned crane</name>
    <dbReference type="NCBI Taxonomy" id="30415"/>
    <lineage>
        <taxon>Eukaryota</taxon>
        <taxon>Metazoa</taxon>
        <taxon>Chordata</taxon>
        <taxon>Craniata</taxon>
        <taxon>Vertebrata</taxon>
        <taxon>Euteleostomi</taxon>
        <taxon>Archelosauria</taxon>
        <taxon>Archosauria</taxon>
        <taxon>Dinosauria</taxon>
        <taxon>Saurischia</taxon>
        <taxon>Theropoda</taxon>
        <taxon>Coelurosauria</taxon>
        <taxon>Aves</taxon>
        <taxon>Neognathae</taxon>
        <taxon>Neoaves</taxon>
        <taxon>Gruiformes</taxon>
        <taxon>Gruidae</taxon>
        <taxon>Grus</taxon>
    </lineage>
</organism>
<dbReference type="EMBL" id="BAAFJT010000001">
    <property type="protein sequence ID" value="GAB0178021.1"/>
    <property type="molecule type" value="Genomic_DNA"/>
</dbReference>
<dbReference type="GO" id="GO:0004860">
    <property type="term" value="F:protein kinase inhibitor activity"/>
    <property type="evidence" value="ECO:0007669"/>
    <property type="project" value="UniProtKB-KW"/>
</dbReference>
<gene>
    <name evidence="1" type="ORF">GRJ2_000267400</name>
</gene>
<keyword evidence="2" id="KW-1185">Reference proteome</keyword>
<dbReference type="PANTHER" id="PTHR33332">
    <property type="entry name" value="REVERSE TRANSCRIPTASE DOMAIN-CONTAINING PROTEIN"/>
    <property type="match status" value="1"/>
</dbReference>
<dbReference type="AlphaFoldDB" id="A0ABC9VY44"/>